<organism evidence="4">
    <name type="scientific">Tanacetum cinerariifolium</name>
    <name type="common">Dalmatian daisy</name>
    <name type="synonym">Chrysanthemum cinerariifolium</name>
    <dbReference type="NCBI Taxonomy" id="118510"/>
    <lineage>
        <taxon>Eukaryota</taxon>
        <taxon>Viridiplantae</taxon>
        <taxon>Streptophyta</taxon>
        <taxon>Embryophyta</taxon>
        <taxon>Tracheophyta</taxon>
        <taxon>Spermatophyta</taxon>
        <taxon>Magnoliopsida</taxon>
        <taxon>eudicotyledons</taxon>
        <taxon>Gunneridae</taxon>
        <taxon>Pentapetalae</taxon>
        <taxon>asterids</taxon>
        <taxon>campanulids</taxon>
        <taxon>Asterales</taxon>
        <taxon>Asteraceae</taxon>
        <taxon>Asteroideae</taxon>
        <taxon>Anthemideae</taxon>
        <taxon>Anthemidinae</taxon>
        <taxon>Tanacetum</taxon>
    </lineage>
</organism>
<dbReference type="AlphaFoldDB" id="A0A6L2KBV6"/>
<accession>A0A6L2KBV6</accession>
<sequence>MPPTHDLSFTGLVEFVNKPKVENCKAKSSEEEPKHGGLPWIRGVFGSLDPRILTTPSSSLMTLEIVLSLGSKCGALRKKYGALGELMWVSFNGFTGSMVNLQNQRVIDSGFSRHMTRNMSYLKDYEEIDGGYVAFGGNPKGGKITRKYTIKTDHLGKCDGKADECFFVRYSFSSKAFRVFNSRTRIVEENLHIRFSESTQSNVLQVQKQVIMQISHDDGSKPSSDDGKNVDKDPSKESKCNDQEKKDNVTALTIELSFDPNISTMEDVGIFDFSSDHEDNGAMADMNNLDTTIQAIFTYASFKDFVVYQMDVKSAFLYGKIEKEVRTYILLRITSKAKKDGIFISQDKYVAKILKKFRFTKVKTASTPMETQNPLLKDKDGEKVDIHMYRSMIGSLMYLTSSRPDIMFAVYACARYQVNPKVLHLHAVKRIFSDYARASLDRRSMTGDEEGIDFLPNSTIFEELALMGLVRAATTASSLEAEQDSGGGPRCQETIGDTTAQTRFESISKHSNDSLLARGKILQSDKDRLKLDELMALCTNLQTRVLELEKTKTTQYNKIASLKRRVKKLKKRNRSRTHKLKRLYKVSLTARVESSDDKESLSEDASKQGRIKTINVDDDNTLVNVQDDAEMFDVNALDGKKVKGITIQELGESTTTIPKQQSQGKGKEKMIEEPVKPKKKDQIRLDEEAALKLQAEFHEEERLAREKAKKNKKPILP</sequence>
<name>A0A6L2KBV6_TANCI</name>
<protein>
    <recommendedName>
        <fullName evidence="3">Retroviral polymerase SH3-like domain-containing protein</fullName>
    </recommendedName>
</protein>
<feature type="region of interest" description="Disordered" evidence="2">
    <location>
        <begin position="655"/>
        <end position="682"/>
    </location>
</feature>
<feature type="compositionally biased region" description="Polar residues" evidence="2">
    <location>
        <begin position="655"/>
        <end position="664"/>
    </location>
</feature>
<feature type="region of interest" description="Disordered" evidence="2">
    <location>
        <begin position="215"/>
        <end position="244"/>
    </location>
</feature>
<feature type="compositionally biased region" description="Basic and acidic residues" evidence="2">
    <location>
        <begin position="665"/>
        <end position="682"/>
    </location>
</feature>
<reference evidence="4" key="1">
    <citation type="journal article" date="2019" name="Sci. Rep.">
        <title>Draft genome of Tanacetum cinerariifolium, the natural source of mosquito coil.</title>
        <authorList>
            <person name="Yamashiro T."/>
            <person name="Shiraishi A."/>
            <person name="Satake H."/>
            <person name="Nakayama K."/>
        </authorList>
    </citation>
    <scope>NUCLEOTIDE SEQUENCE</scope>
</reference>
<gene>
    <name evidence="4" type="ORF">Tci_018931</name>
</gene>
<evidence type="ECO:0000256" key="1">
    <source>
        <dbReference type="SAM" id="Coils"/>
    </source>
</evidence>
<proteinExistence type="predicted"/>
<comment type="caution">
    <text evidence="4">The sequence shown here is derived from an EMBL/GenBank/DDBJ whole genome shotgun (WGS) entry which is preliminary data.</text>
</comment>
<dbReference type="Pfam" id="PF25597">
    <property type="entry name" value="SH3_retrovirus"/>
    <property type="match status" value="1"/>
</dbReference>
<dbReference type="PANTHER" id="PTHR11439">
    <property type="entry name" value="GAG-POL-RELATED RETROTRANSPOSON"/>
    <property type="match status" value="1"/>
</dbReference>
<feature type="domain" description="Retroviral polymerase SH3-like" evidence="3">
    <location>
        <begin position="150"/>
        <end position="200"/>
    </location>
</feature>
<evidence type="ECO:0000313" key="4">
    <source>
        <dbReference type="EMBL" id="GEU46953.1"/>
    </source>
</evidence>
<dbReference type="InterPro" id="IPR057670">
    <property type="entry name" value="SH3_retrovirus"/>
</dbReference>
<dbReference type="EMBL" id="BKCJ010002200">
    <property type="protein sequence ID" value="GEU46953.1"/>
    <property type="molecule type" value="Genomic_DNA"/>
</dbReference>
<evidence type="ECO:0000256" key="2">
    <source>
        <dbReference type="SAM" id="MobiDB-lite"/>
    </source>
</evidence>
<dbReference type="PANTHER" id="PTHR11439:SF495">
    <property type="entry name" value="REVERSE TRANSCRIPTASE, RNA-DEPENDENT DNA POLYMERASE-RELATED"/>
    <property type="match status" value="1"/>
</dbReference>
<keyword evidence="1" id="KW-0175">Coiled coil</keyword>
<feature type="coiled-coil region" evidence="1">
    <location>
        <begin position="531"/>
        <end position="579"/>
    </location>
</feature>
<evidence type="ECO:0000259" key="3">
    <source>
        <dbReference type="Pfam" id="PF25597"/>
    </source>
</evidence>